<comment type="similarity">
    <text evidence="1">Belongs to the metallo-dependent hydrolases superfamily. Peptidase M19 family.</text>
</comment>
<dbReference type="GO" id="GO:0070573">
    <property type="term" value="F:metallodipeptidase activity"/>
    <property type="evidence" value="ECO:0007669"/>
    <property type="project" value="InterPro"/>
</dbReference>
<comment type="catalytic activity">
    <reaction evidence="1">
        <text>an L-aminoacyl-L-amino acid + H2O = 2 an L-alpha-amino acid</text>
        <dbReference type="Rhea" id="RHEA:48940"/>
        <dbReference type="ChEBI" id="CHEBI:15377"/>
        <dbReference type="ChEBI" id="CHEBI:59869"/>
        <dbReference type="ChEBI" id="CHEBI:77460"/>
        <dbReference type="EC" id="3.4.13.19"/>
    </reaction>
</comment>
<dbReference type="Gene3D" id="3.20.20.140">
    <property type="entry name" value="Metal-dependent hydrolases"/>
    <property type="match status" value="1"/>
</dbReference>
<proteinExistence type="inferred from homology"/>
<keyword evidence="1" id="KW-0862">Zinc</keyword>
<keyword evidence="1" id="KW-0645">Protease</keyword>
<dbReference type="EC" id="3.4.13.19" evidence="1"/>
<dbReference type="InterPro" id="IPR008257">
    <property type="entry name" value="Pept_M19"/>
</dbReference>
<comment type="cofactor">
    <cofactor evidence="1">
        <name>Zn(2+)</name>
        <dbReference type="ChEBI" id="CHEBI:29105"/>
    </cofactor>
</comment>
<accession>A0AAV7IGK2</accession>
<dbReference type="GO" id="GO:0006508">
    <property type="term" value="P:proteolysis"/>
    <property type="evidence" value="ECO:0007669"/>
    <property type="project" value="UniProtKB-KW"/>
</dbReference>
<comment type="subcellular location">
    <subcellularLocation>
        <location evidence="1">Membrane</location>
        <topology evidence="1">Lipid-anchor</topology>
        <topology evidence="1">GPI-anchor</topology>
    </subcellularLocation>
</comment>
<dbReference type="GO" id="GO:0046872">
    <property type="term" value="F:metal ion binding"/>
    <property type="evidence" value="ECO:0007669"/>
    <property type="project" value="UniProtKB-UniRule"/>
</dbReference>
<keyword evidence="1" id="KW-0224">Dipeptidase</keyword>
<comment type="subunit">
    <text evidence="1">Homodimer; disulfide-linked.</text>
</comment>
<evidence type="ECO:0000313" key="3">
    <source>
        <dbReference type="Proteomes" id="UP000826195"/>
    </source>
</evidence>
<keyword evidence="1" id="KW-0325">Glycoprotein</keyword>
<evidence type="ECO:0000313" key="2">
    <source>
        <dbReference type="EMBL" id="KAH0550193.1"/>
    </source>
</evidence>
<dbReference type="PROSITE" id="PS51365">
    <property type="entry name" value="RENAL_DIPEPTIDASE_2"/>
    <property type="match status" value="1"/>
</dbReference>
<dbReference type="InterPro" id="IPR032466">
    <property type="entry name" value="Metal_Hydrolase"/>
</dbReference>
<evidence type="ECO:0000256" key="1">
    <source>
        <dbReference type="RuleBase" id="RU341113"/>
    </source>
</evidence>
<keyword evidence="1" id="KW-1015">Disulfide bond</keyword>
<keyword evidence="1" id="KW-0472">Membrane</keyword>
<dbReference type="GO" id="GO:0098552">
    <property type="term" value="C:side of membrane"/>
    <property type="evidence" value="ECO:0007669"/>
    <property type="project" value="UniProtKB-KW"/>
</dbReference>
<dbReference type="Pfam" id="PF01244">
    <property type="entry name" value="Peptidase_M19"/>
    <property type="match status" value="1"/>
</dbReference>
<sequence length="106" mass="11807">MNTIEAGNGEWVVSSVGCRTSRTPTGLEDVSKYPELFAELLANGWSEGDIQKLAGLNLIRVFKAVEQVRDRMAAEGVEPLEEEIPKEDIIGRDYCRFNLKQPLVTP</sequence>
<protein>
    <recommendedName>
        <fullName evidence="1">Dipeptidase</fullName>
        <ecNumber evidence="1">3.4.13.19</ecNumber>
    </recommendedName>
</protein>
<keyword evidence="1" id="KW-0336">GPI-anchor</keyword>
<keyword evidence="1" id="KW-0479">Metal-binding</keyword>
<gene>
    <name evidence="2" type="ORF">KQX54_017973</name>
</gene>
<keyword evidence="1" id="KW-0449">Lipoprotein</keyword>
<keyword evidence="3" id="KW-1185">Reference proteome</keyword>
<organism evidence="2 3">
    <name type="scientific">Cotesia glomerata</name>
    <name type="common">Lepidopteran parasitic wasp</name>
    <name type="synonym">Apanteles glomeratus</name>
    <dbReference type="NCBI Taxonomy" id="32391"/>
    <lineage>
        <taxon>Eukaryota</taxon>
        <taxon>Metazoa</taxon>
        <taxon>Ecdysozoa</taxon>
        <taxon>Arthropoda</taxon>
        <taxon>Hexapoda</taxon>
        <taxon>Insecta</taxon>
        <taxon>Pterygota</taxon>
        <taxon>Neoptera</taxon>
        <taxon>Endopterygota</taxon>
        <taxon>Hymenoptera</taxon>
        <taxon>Apocrita</taxon>
        <taxon>Ichneumonoidea</taxon>
        <taxon>Braconidae</taxon>
        <taxon>Microgastrinae</taxon>
        <taxon>Cotesia</taxon>
    </lineage>
</organism>
<keyword evidence="1" id="KW-0482">Metalloprotease</keyword>
<dbReference type="EMBL" id="JAHXZJ010001864">
    <property type="protein sequence ID" value="KAH0550193.1"/>
    <property type="molecule type" value="Genomic_DNA"/>
</dbReference>
<comment type="caution">
    <text evidence="2">The sequence shown here is derived from an EMBL/GenBank/DDBJ whole genome shotgun (WGS) entry which is preliminary data.</text>
</comment>
<dbReference type="PANTHER" id="PTHR10443:SF12">
    <property type="entry name" value="DIPEPTIDASE"/>
    <property type="match status" value="1"/>
</dbReference>
<dbReference type="PANTHER" id="PTHR10443">
    <property type="entry name" value="MICROSOMAL DIPEPTIDASE"/>
    <property type="match status" value="1"/>
</dbReference>
<reference evidence="2 3" key="1">
    <citation type="journal article" date="2021" name="J. Hered.">
        <title>A chromosome-level genome assembly of the parasitoid wasp, Cotesia glomerata (Hymenoptera: Braconidae).</title>
        <authorList>
            <person name="Pinto B.J."/>
            <person name="Weis J.J."/>
            <person name="Gamble T."/>
            <person name="Ode P.J."/>
            <person name="Paul R."/>
            <person name="Zaspel J.M."/>
        </authorList>
    </citation>
    <scope>NUCLEOTIDE SEQUENCE [LARGE SCALE GENOMIC DNA]</scope>
    <source>
        <strain evidence="2">CgM1</strain>
    </source>
</reference>
<name>A0AAV7IGK2_COTGL</name>
<keyword evidence="1" id="KW-0378">Hydrolase</keyword>
<dbReference type="Proteomes" id="UP000826195">
    <property type="component" value="Unassembled WGS sequence"/>
</dbReference>
<dbReference type="AlphaFoldDB" id="A0AAV7IGK2"/>
<dbReference type="SUPFAM" id="SSF51556">
    <property type="entry name" value="Metallo-dependent hydrolases"/>
    <property type="match status" value="1"/>
</dbReference>